<keyword evidence="2" id="KW-1185">Reference proteome</keyword>
<dbReference type="AlphaFoldDB" id="A0A0M3HU08"/>
<accession>A0A0M3HU08</accession>
<dbReference type="WBParaSite" id="ALUE_0000622001-mRNA-1">
    <property type="protein sequence ID" value="ALUE_0000622001-mRNA-1"/>
    <property type="gene ID" value="ALUE_0000622001"/>
</dbReference>
<protein>
    <submittedName>
        <fullName evidence="3">Uncharacterized protein</fullName>
    </submittedName>
</protein>
<reference evidence="3" key="1">
    <citation type="submission" date="2017-02" db="UniProtKB">
        <authorList>
            <consortium name="WormBaseParasite"/>
        </authorList>
    </citation>
    <scope>IDENTIFICATION</scope>
</reference>
<dbReference type="Proteomes" id="UP000036681">
    <property type="component" value="Unplaced"/>
</dbReference>
<sequence>MVVSTAAKPPGAEIEIKNLALDHAENKEILAAAKKPNRNYMSSVKNSFEKLAQTSRSLHENWRKNQKKSPRNGEGLLGEQLI</sequence>
<evidence type="ECO:0000256" key="1">
    <source>
        <dbReference type="SAM" id="MobiDB-lite"/>
    </source>
</evidence>
<evidence type="ECO:0000313" key="2">
    <source>
        <dbReference type="Proteomes" id="UP000036681"/>
    </source>
</evidence>
<evidence type="ECO:0000313" key="3">
    <source>
        <dbReference type="WBParaSite" id="ALUE_0000622001-mRNA-1"/>
    </source>
</evidence>
<feature type="region of interest" description="Disordered" evidence="1">
    <location>
        <begin position="51"/>
        <end position="82"/>
    </location>
</feature>
<name>A0A0M3HU08_ASCLU</name>
<organism evidence="2 3">
    <name type="scientific">Ascaris lumbricoides</name>
    <name type="common">Giant roundworm</name>
    <dbReference type="NCBI Taxonomy" id="6252"/>
    <lineage>
        <taxon>Eukaryota</taxon>
        <taxon>Metazoa</taxon>
        <taxon>Ecdysozoa</taxon>
        <taxon>Nematoda</taxon>
        <taxon>Chromadorea</taxon>
        <taxon>Rhabditida</taxon>
        <taxon>Spirurina</taxon>
        <taxon>Ascaridomorpha</taxon>
        <taxon>Ascaridoidea</taxon>
        <taxon>Ascarididae</taxon>
        <taxon>Ascaris</taxon>
    </lineage>
</organism>
<proteinExistence type="predicted"/>